<evidence type="ECO:0000256" key="2">
    <source>
        <dbReference type="ARBA" id="ARBA00022679"/>
    </source>
</evidence>
<proteinExistence type="predicted"/>
<dbReference type="SUPFAM" id="SSF48452">
    <property type="entry name" value="TPR-like"/>
    <property type="match status" value="1"/>
</dbReference>
<organism evidence="5 6">
    <name type="scientific">Rhizobium quercicola</name>
    <dbReference type="NCBI Taxonomy" id="2901226"/>
    <lineage>
        <taxon>Bacteria</taxon>
        <taxon>Pseudomonadati</taxon>
        <taxon>Pseudomonadota</taxon>
        <taxon>Alphaproteobacteria</taxon>
        <taxon>Hyphomicrobiales</taxon>
        <taxon>Rhizobiaceae</taxon>
        <taxon>Rhizobium/Agrobacterium group</taxon>
        <taxon>Rhizobium</taxon>
    </lineage>
</organism>
<dbReference type="PANTHER" id="PTHR43464">
    <property type="entry name" value="METHYLTRANSFERASE"/>
    <property type="match status" value="1"/>
</dbReference>
<evidence type="ECO:0000256" key="3">
    <source>
        <dbReference type="ARBA" id="ARBA00022691"/>
    </source>
</evidence>
<keyword evidence="2" id="KW-0808">Transferase</keyword>
<evidence type="ECO:0000313" key="5">
    <source>
        <dbReference type="EMBL" id="MCD7110375.1"/>
    </source>
</evidence>
<dbReference type="InterPro" id="IPR011990">
    <property type="entry name" value="TPR-like_helical_dom_sf"/>
</dbReference>
<evidence type="ECO:0000256" key="1">
    <source>
        <dbReference type="ARBA" id="ARBA00022603"/>
    </source>
</evidence>
<sequence length="278" mass="30006">MQKKIDEEALAEAYNRALALEKSGDVEAAVAAYGEVLALDPDDHGGAAVRIASMGRGETPDKAPDAYVTTLFDQHADVFEDVLVEQLGYSVPMMVRQRLQALGLGPFRSLLDLGCGTGLTGGALRDMAEHLTGVDLSENMVEIAHEKDLYDALYVGEAVDFLEDNEDGPFDLVTATDVLPYLGGLEALFFAAAETMEPGGLFIFSSETLPDDVFAGRRFMVGPHQRFAHARDYVLERLEATGFDLVDLTDITVRMEDGAPIAGHLVLARLRQPSAADA</sequence>
<dbReference type="Gene3D" id="1.25.40.10">
    <property type="entry name" value="Tetratricopeptide repeat domain"/>
    <property type="match status" value="1"/>
</dbReference>
<dbReference type="AlphaFoldDB" id="A0A9X1NU30"/>
<keyword evidence="4" id="KW-0802">TPR repeat</keyword>
<keyword evidence="3" id="KW-0949">S-adenosyl-L-methionine</keyword>
<evidence type="ECO:0000256" key="4">
    <source>
        <dbReference type="PROSITE-ProRule" id="PRU00339"/>
    </source>
</evidence>
<dbReference type="InterPro" id="IPR029063">
    <property type="entry name" value="SAM-dependent_MTases_sf"/>
</dbReference>
<dbReference type="RefSeq" id="WP_231815596.1">
    <property type="nucleotide sequence ID" value="NZ_JAJOZR010000009.1"/>
</dbReference>
<name>A0A9X1NU30_9HYPH</name>
<accession>A0A9X1NU30</accession>
<evidence type="ECO:0000313" key="6">
    <source>
        <dbReference type="Proteomes" id="UP001139089"/>
    </source>
</evidence>
<dbReference type="GO" id="GO:0008168">
    <property type="term" value="F:methyltransferase activity"/>
    <property type="evidence" value="ECO:0007669"/>
    <property type="project" value="UniProtKB-KW"/>
</dbReference>
<dbReference type="GO" id="GO:0032259">
    <property type="term" value="P:methylation"/>
    <property type="evidence" value="ECO:0007669"/>
    <property type="project" value="UniProtKB-KW"/>
</dbReference>
<dbReference type="Proteomes" id="UP001139089">
    <property type="component" value="Unassembled WGS sequence"/>
</dbReference>
<dbReference type="SUPFAM" id="SSF53335">
    <property type="entry name" value="S-adenosyl-L-methionine-dependent methyltransferases"/>
    <property type="match status" value="1"/>
</dbReference>
<dbReference type="InterPro" id="IPR019734">
    <property type="entry name" value="TPR_rpt"/>
</dbReference>
<reference evidence="5" key="1">
    <citation type="submission" date="2021-12" db="EMBL/GenBank/DDBJ databases">
        <authorList>
            <person name="Li Y."/>
        </authorList>
    </citation>
    <scope>NUCLEOTIDE SEQUENCE</scope>
    <source>
        <strain evidence="5">DKSPLA3</strain>
    </source>
</reference>
<comment type="caution">
    <text evidence="5">The sequence shown here is derived from an EMBL/GenBank/DDBJ whole genome shotgun (WGS) entry which is preliminary data.</text>
</comment>
<dbReference type="Gene3D" id="3.40.50.150">
    <property type="entry name" value="Vaccinia Virus protein VP39"/>
    <property type="match status" value="1"/>
</dbReference>
<keyword evidence="1 5" id="KW-0489">Methyltransferase</keyword>
<keyword evidence="6" id="KW-1185">Reference proteome</keyword>
<dbReference type="PROSITE" id="PS50005">
    <property type="entry name" value="TPR"/>
    <property type="match status" value="1"/>
</dbReference>
<feature type="repeat" description="TPR" evidence="4">
    <location>
        <begin position="10"/>
        <end position="43"/>
    </location>
</feature>
<dbReference type="Pfam" id="PF13489">
    <property type="entry name" value="Methyltransf_23"/>
    <property type="match status" value="1"/>
</dbReference>
<dbReference type="PANTHER" id="PTHR43464:SF19">
    <property type="entry name" value="UBIQUINONE BIOSYNTHESIS O-METHYLTRANSFERASE, MITOCHONDRIAL"/>
    <property type="match status" value="1"/>
</dbReference>
<dbReference type="EMBL" id="JAJOZR010000009">
    <property type="protein sequence ID" value="MCD7110375.1"/>
    <property type="molecule type" value="Genomic_DNA"/>
</dbReference>
<protein>
    <submittedName>
        <fullName evidence="5">Methyltransferase domain-containing protein</fullName>
    </submittedName>
</protein>
<gene>
    <name evidence="5" type="ORF">LRX75_15145</name>
</gene>